<dbReference type="Gene3D" id="3.40.630.30">
    <property type="match status" value="1"/>
</dbReference>
<dbReference type="InterPro" id="IPR003447">
    <property type="entry name" value="FEMABX"/>
</dbReference>
<reference evidence="8 9" key="1">
    <citation type="submission" date="2019-04" db="EMBL/GenBank/DDBJ databases">
        <title>Geobacter oryzae sp. nov., ferric-reducing bacteria isolated from paddy soil.</title>
        <authorList>
            <person name="Xu Z."/>
            <person name="Masuda Y."/>
            <person name="Itoh H."/>
            <person name="Senoo K."/>
        </authorList>
    </citation>
    <scope>NUCLEOTIDE SEQUENCE [LARGE SCALE GENOMIC DNA]</scope>
    <source>
        <strain evidence="8 9">Red111</strain>
    </source>
</reference>
<evidence type="ECO:0000259" key="7">
    <source>
        <dbReference type="Pfam" id="PF13480"/>
    </source>
</evidence>
<keyword evidence="2 8" id="KW-0808">Transferase</keyword>
<dbReference type="PROSITE" id="PS51191">
    <property type="entry name" value="FEMABX"/>
    <property type="match status" value="1"/>
</dbReference>
<evidence type="ECO:0000256" key="2">
    <source>
        <dbReference type="ARBA" id="ARBA00022679"/>
    </source>
</evidence>
<proteinExistence type="inferred from homology"/>
<evidence type="ECO:0000256" key="4">
    <source>
        <dbReference type="ARBA" id="ARBA00022984"/>
    </source>
</evidence>
<sequence>MHLNDLHVIDPRSDDAYDTWVGSRRASTVFHCSAWARLLTDSYRFRPAYLLLNNAWEVAACLPLMEVDSLITGRRGVSLCFSDSCGAVVDGQEEFQALLQAALAHGRKRKWRYLEFRGERFLEGEMASRCFVNHTLALCRDTDEMFARVRKSTARGIRKALKEGVRVQFHLDLAGALTYYKLHCLTRKRQGVPPQPRSYFVNLHRHLIGRGLGFAALAYHAGTAVAGAICLHYGSNAIYKYGASDERYQGLRANNLLFWEMITRCAQKGFDNLSLGRTDPDNSGLIHFKDGWGGVRSELRYHRYDFRKGGFCGPDAEGWNYSALLKKLPGGMLRALGELGYRHMG</sequence>
<dbReference type="Pfam" id="PF13480">
    <property type="entry name" value="Acetyltransf_6"/>
    <property type="match status" value="1"/>
</dbReference>
<evidence type="ECO:0000313" key="9">
    <source>
        <dbReference type="Proteomes" id="UP000306416"/>
    </source>
</evidence>
<comment type="similarity">
    <text evidence="1">Belongs to the FemABX family.</text>
</comment>
<evidence type="ECO:0000256" key="6">
    <source>
        <dbReference type="ARBA" id="ARBA00023316"/>
    </source>
</evidence>
<dbReference type="SUPFAM" id="SSF55729">
    <property type="entry name" value="Acyl-CoA N-acyltransferases (Nat)"/>
    <property type="match status" value="1"/>
</dbReference>
<dbReference type="GO" id="GO:0071555">
    <property type="term" value="P:cell wall organization"/>
    <property type="evidence" value="ECO:0007669"/>
    <property type="project" value="UniProtKB-KW"/>
</dbReference>
<keyword evidence="5" id="KW-0012">Acyltransferase</keyword>
<keyword evidence="6" id="KW-0961">Cell wall biogenesis/degradation</keyword>
<dbReference type="PANTHER" id="PTHR36174:SF1">
    <property type="entry name" value="LIPID II:GLYCINE GLYCYLTRANSFERASE"/>
    <property type="match status" value="1"/>
</dbReference>
<dbReference type="RefSeq" id="WP_135872480.1">
    <property type="nucleotide sequence ID" value="NZ_SRSC01000005.1"/>
</dbReference>
<organism evidence="8 9">
    <name type="scientific">Geomonas terrae</name>
    <dbReference type="NCBI Taxonomy" id="2562681"/>
    <lineage>
        <taxon>Bacteria</taxon>
        <taxon>Pseudomonadati</taxon>
        <taxon>Thermodesulfobacteriota</taxon>
        <taxon>Desulfuromonadia</taxon>
        <taxon>Geobacterales</taxon>
        <taxon>Geobacteraceae</taxon>
        <taxon>Geomonas</taxon>
    </lineage>
</organism>
<dbReference type="InterPro" id="IPR016181">
    <property type="entry name" value="Acyl_CoA_acyltransferase"/>
</dbReference>
<evidence type="ECO:0000313" key="8">
    <source>
        <dbReference type="EMBL" id="TGU70175.1"/>
    </source>
</evidence>
<dbReference type="GO" id="GO:0009252">
    <property type="term" value="P:peptidoglycan biosynthetic process"/>
    <property type="evidence" value="ECO:0007669"/>
    <property type="project" value="UniProtKB-KW"/>
</dbReference>
<protein>
    <submittedName>
        <fullName evidence="8">GNAT family N-acetyltransferase</fullName>
    </submittedName>
</protein>
<dbReference type="InterPro" id="IPR050644">
    <property type="entry name" value="PG_Glycine_Bridge_Synth"/>
</dbReference>
<dbReference type="AlphaFoldDB" id="A0A4S1CA67"/>
<evidence type="ECO:0000256" key="3">
    <source>
        <dbReference type="ARBA" id="ARBA00022960"/>
    </source>
</evidence>
<dbReference type="Proteomes" id="UP000306416">
    <property type="component" value="Unassembled WGS sequence"/>
</dbReference>
<keyword evidence="4" id="KW-0573">Peptidoglycan synthesis</keyword>
<name>A0A4S1CA67_9BACT</name>
<comment type="caution">
    <text evidence="8">The sequence shown here is derived from an EMBL/GenBank/DDBJ whole genome shotgun (WGS) entry which is preliminary data.</text>
</comment>
<gene>
    <name evidence="8" type="ORF">E4633_18420</name>
</gene>
<dbReference type="InterPro" id="IPR038740">
    <property type="entry name" value="BioF2-like_GNAT_dom"/>
</dbReference>
<dbReference type="GO" id="GO:0016755">
    <property type="term" value="F:aminoacyltransferase activity"/>
    <property type="evidence" value="ECO:0007669"/>
    <property type="project" value="InterPro"/>
</dbReference>
<dbReference type="EMBL" id="SRSC01000005">
    <property type="protein sequence ID" value="TGU70175.1"/>
    <property type="molecule type" value="Genomic_DNA"/>
</dbReference>
<evidence type="ECO:0000256" key="1">
    <source>
        <dbReference type="ARBA" id="ARBA00009943"/>
    </source>
</evidence>
<evidence type="ECO:0000256" key="5">
    <source>
        <dbReference type="ARBA" id="ARBA00023315"/>
    </source>
</evidence>
<accession>A0A4S1CA67</accession>
<feature type="domain" description="BioF2-like acetyltransferase" evidence="7">
    <location>
        <begin position="148"/>
        <end position="279"/>
    </location>
</feature>
<keyword evidence="9" id="KW-1185">Reference proteome</keyword>
<keyword evidence="3" id="KW-0133">Cell shape</keyword>
<dbReference type="GO" id="GO:0008360">
    <property type="term" value="P:regulation of cell shape"/>
    <property type="evidence" value="ECO:0007669"/>
    <property type="project" value="UniProtKB-KW"/>
</dbReference>
<dbReference type="PANTHER" id="PTHR36174">
    <property type="entry name" value="LIPID II:GLYCINE GLYCYLTRANSFERASE"/>
    <property type="match status" value="1"/>
</dbReference>